<dbReference type="GO" id="GO:0006508">
    <property type="term" value="P:proteolysis"/>
    <property type="evidence" value="ECO:0007669"/>
    <property type="project" value="InterPro"/>
</dbReference>
<gene>
    <name evidence="3" type="ORF">SVUK_LOCUS17303</name>
</gene>
<sequence length="85" mass="9745">MYYEDLDHYTSGIYTVPLLTQHTAGKHFGAHGVKIIGWGIENGIKYWLISNSWNTNWGEKGLFRMLRGYNECNIESRVLAGLPKL</sequence>
<dbReference type="GO" id="GO:0008234">
    <property type="term" value="F:cysteine-type peptidase activity"/>
    <property type="evidence" value="ECO:0007669"/>
    <property type="project" value="InterPro"/>
</dbReference>
<dbReference type="InterPro" id="IPR025660">
    <property type="entry name" value="Pept_his_AS"/>
</dbReference>
<dbReference type="Pfam" id="PF00112">
    <property type="entry name" value="Peptidase_C1"/>
    <property type="match status" value="1"/>
</dbReference>
<dbReference type="AlphaFoldDB" id="A0A3P7LI88"/>
<evidence type="ECO:0000313" key="4">
    <source>
        <dbReference type="Proteomes" id="UP000270094"/>
    </source>
</evidence>
<protein>
    <recommendedName>
        <fullName evidence="2">Peptidase C1A papain C-terminal domain-containing protein</fullName>
    </recommendedName>
</protein>
<organism evidence="3 4">
    <name type="scientific">Strongylus vulgaris</name>
    <name type="common">Blood worm</name>
    <dbReference type="NCBI Taxonomy" id="40348"/>
    <lineage>
        <taxon>Eukaryota</taxon>
        <taxon>Metazoa</taxon>
        <taxon>Ecdysozoa</taxon>
        <taxon>Nematoda</taxon>
        <taxon>Chromadorea</taxon>
        <taxon>Rhabditida</taxon>
        <taxon>Rhabditina</taxon>
        <taxon>Rhabditomorpha</taxon>
        <taxon>Strongyloidea</taxon>
        <taxon>Strongylidae</taxon>
        <taxon>Strongylus</taxon>
    </lineage>
</organism>
<dbReference type="EMBL" id="UYYB01116992">
    <property type="protein sequence ID" value="VDM82305.1"/>
    <property type="molecule type" value="Genomic_DNA"/>
</dbReference>
<comment type="similarity">
    <text evidence="1">Belongs to the peptidase C1 family.</text>
</comment>
<name>A0A3P7LI88_STRVU</name>
<dbReference type="PROSITE" id="PS00639">
    <property type="entry name" value="THIOL_PROTEASE_HIS"/>
    <property type="match status" value="1"/>
</dbReference>
<reference evidence="3 4" key="1">
    <citation type="submission" date="2018-11" db="EMBL/GenBank/DDBJ databases">
        <authorList>
            <consortium name="Pathogen Informatics"/>
        </authorList>
    </citation>
    <scope>NUCLEOTIDE SEQUENCE [LARGE SCALE GENOMIC DNA]</scope>
</reference>
<dbReference type="InterPro" id="IPR000668">
    <property type="entry name" value="Peptidase_C1A_C"/>
</dbReference>
<dbReference type="SUPFAM" id="SSF54001">
    <property type="entry name" value="Cysteine proteinases"/>
    <property type="match status" value="1"/>
</dbReference>
<dbReference type="InterPro" id="IPR013128">
    <property type="entry name" value="Peptidase_C1A"/>
</dbReference>
<dbReference type="PANTHER" id="PTHR12411">
    <property type="entry name" value="CYSTEINE PROTEASE FAMILY C1-RELATED"/>
    <property type="match status" value="1"/>
</dbReference>
<dbReference type="Proteomes" id="UP000270094">
    <property type="component" value="Unassembled WGS sequence"/>
</dbReference>
<evidence type="ECO:0000256" key="1">
    <source>
        <dbReference type="ARBA" id="ARBA00008455"/>
    </source>
</evidence>
<evidence type="ECO:0000259" key="2">
    <source>
        <dbReference type="Pfam" id="PF00112"/>
    </source>
</evidence>
<dbReference type="InterPro" id="IPR038765">
    <property type="entry name" value="Papain-like_cys_pep_sf"/>
</dbReference>
<dbReference type="OrthoDB" id="65740at2759"/>
<proteinExistence type="inferred from homology"/>
<evidence type="ECO:0000313" key="3">
    <source>
        <dbReference type="EMBL" id="VDM82305.1"/>
    </source>
</evidence>
<accession>A0A3P7LI88</accession>
<dbReference type="Gene3D" id="3.90.70.10">
    <property type="entry name" value="Cysteine proteinases"/>
    <property type="match status" value="1"/>
</dbReference>
<feature type="domain" description="Peptidase C1A papain C-terminal" evidence="2">
    <location>
        <begin position="4"/>
        <end position="80"/>
    </location>
</feature>
<keyword evidence="4" id="KW-1185">Reference proteome</keyword>